<reference evidence="1 2" key="1">
    <citation type="submission" date="2024-02" db="EMBL/GenBank/DDBJ databases">
        <authorList>
            <person name="Vignale AGUSTIN F."/>
            <person name="Sosa J E."/>
            <person name="Modenutti C."/>
        </authorList>
    </citation>
    <scope>NUCLEOTIDE SEQUENCE [LARGE SCALE GENOMIC DNA]</scope>
</reference>
<comment type="caution">
    <text evidence="1">The sequence shown here is derived from an EMBL/GenBank/DDBJ whole genome shotgun (WGS) entry which is preliminary data.</text>
</comment>
<dbReference type="Proteomes" id="UP001642360">
    <property type="component" value="Unassembled WGS sequence"/>
</dbReference>
<dbReference type="EMBL" id="CAUOFW020004413">
    <property type="protein sequence ID" value="CAK9165572.1"/>
    <property type="molecule type" value="Genomic_DNA"/>
</dbReference>
<organism evidence="1 2">
    <name type="scientific">Ilex paraguariensis</name>
    <name type="common">yerba mate</name>
    <dbReference type="NCBI Taxonomy" id="185542"/>
    <lineage>
        <taxon>Eukaryota</taxon>
        <taxon>Viridiplantae</taxon>
        <taxon>Streptophyta</taxon>
        <taxon>Embryophyta</taxon>
        <taxon>Tracheophyta</taxon>
        <taxon>Spermatophyta</taxon>
        <taxon>Magnoliopsida</taxon>
        <taxon>eudicotyledons</taxon>
        <taxon>Gunneridae</taxon>
        <taxon>Pentapetalae</taxon>
        <taxon>asterids</taxon>
        <taxon>campanulids</taxon>
        <taxon>Aquifoliales</taxon>
        <taxon>Aquifoliaceae</taxon>
        <taxon>Ilex</taxon>
    </lineage>
</organism>
<keyword evidence="2" id="KW-1185">Reference proteome</keyword>
<evidence type="ECO:0000313" key="1">
    <source>
        <dbReference type="EMBL" id="CAK9165572.1"/>
    </source>
</evidence>
<accession>A0ABC8T841</accession>
<sequence>MSHLSAFGYYTIQETFPDAEINEIDVMGAHALSNHYNFPNGVFVHAAYCVPHHLSMVQK</sequence>
<dbReference type="AlphaFoldDB" id="A0ABC8T841"/>
<name>A0ABC8T841_9AQUA</name>
<evidence type="ECO:0000313" key="2">
    <source>
        <dbReference type="Proteomes" id="UP001642360"/>
    </source>
</evidence>
<gene>
    <name evidence="1" type="ORF">ILEXP_LOCUS34741</name>
</gene>
<proteinExistence type="predicted"/>
<feature type="non-terminal residue" evidence="1">
    <location>
        <position position="59"/>
    </location>
</feature>
<protein>
    <submittedName>
        <fullName evidence="1">Uncharacterized protein</fullName>
    </submittedName>
</protein>